<dbReference type="Pfam" id="PF13385">
    <property type="entry name" value="Laminin_G_3"/>
    <property type="match status" value="1"/>
</dbReference>
<evidence type="ECO:0000313" key="1">
    <source>
        <dbReference type="EMBL" id="SKD00587.1"/>
    </source>
</evidence>
<keyword evidence="1" id="KW-0430">Lectin</keyword>
<dbReference type="RefSeq" id="WP_079469108.1">
    <property type="nucleotide sequence ID" value="NZ_FUZZ01000001.1"/>
</dbReference>
<proteinExistence type="predicted"/>
<dbReference type="GO" id="GO:0005975">
    <property type="term" value="P:carbohydrate metabolic process"/>
    <property type="evidence" value="ECO:0007669"/>
    <property type="project" value="UniProtKB-ARBA"/>
</dbReference>
<organism evidence="1 2">
    <name type="scientific">Chitinophaga ginsengisegetis</name>
    <dbReference type="NCBI Taxonomy" id="393003"/>
    <lineage>
        <taxon>Bacteria</taxon>
        <taxon>Pseudomonadati</taxon>
        <taxon>Bacteroidota</taxon>
        <taxon>Chitinophagia</taxon>
        <taxon>Chitinophagales</taxon>
        <taxon>Chitinophagaceae</taxon>
        <taxon>Chitinophaga</taxon>
    </lineage>
</organism>
<accession>A0A1T5NJT2</accession>
<protein>
    <submittedName>
        <fullName evidence="1">Concanavalin A-like lectin/glucanases superfamily protein</fullName>
    </submittedName>
</protein>
<dbReference type="PROSITE" id="PS51257">
    <property type="entry name" value="PROKAR_LIPOPROTEIN"/>
    <property type="match status" value="1"/>
</dbReference>
<gene>
    <name evidence="1" type="ORF">SAMN05660461_1875</name>
</gene>
<dbReference type="EMBL" id="FUZZ01000001">
    <property type="protein sequence ID" value="SKD00587.1"/>
    <property type="molecule type" value="Genomic_DNA"/>
</dbReference>
<reference evidence="1 2" key="1">
    <citation type="submission" date="2017-02" db="EMBL/GenBank/DDBJ databases">
        <authorList>
            <person name="Peterson S.W."/>
        </authorList>
    </citation>
    <scope>NUCLEOTIDE SEQUENCE [LARGE SCALE GENOMIC DNA]</scope>
    <source>
        <strain evidence="1 2">DSM 18108</strain>
    </source>
</reference>
<dbReference type="InterPro" id="IPR013320">
    <property type="entry name" value="ConA-like_dom_sf"/>
</dbReference>
<dbReference type="SUPFAM" id="SSF49899">
    <property type="entry name" value="Concanavalin A-like lectins/glucanases"/>
    <property type="match status" value="1"/>
</dbReference>
<keyword evidence="2" id="KW-1185">Reference proteome</keyword>
<dbReference type="AlphaFoldDB" id="A0A1T5NJT2"/>
<sequence length="275" mass="29782">MNFRYQSYVLLAAITLFASSCYKKFDADSYKPALSIGGYTSASEIAPGNLVAYWGFNDNLTDSISKTNCDNSGTSFTTGIKGRALKGADKAYALFTPGTAITGLKAFTITLWVNNPQNTNGIVGLLSLSNTKSFWGNIDIFFENGSTDTKAILKMHVASAQGEAWLGNYELQNVWDRWTNLALSYNGVDSFKVYVNGLKIATHVMSGAGPIQFLNPGKMVFGTSQFQTVPSLTSEATAQDWASYLTGGLDEVRIYNKALEEADVSALVKLEGRGK</sequence>
<evidence type="ECO:0000313" key="2">
    <source>
        <dbReference type="Proteomes" id="UP000190166"/>
    </source>
</evidence>
<name>A0A1T5NJT2_9BACT</name>
<dbReference type="Proteomes" id="UP000190166">
    <property type="component" value="Unassembled WGS sequence"/>
</dbReference>
<dbReference type="GO" id="GO:0004553">
    <property type="term" value="F:hydrolase activity, hydrolyzing O-glycosyl compounds"/>
    <property type="evidence" value="ECO:0007669"/>
    <property type="project" value="UniProtKB-ARBA"/>
</dbReference>
<dbReference type="STRING" id="393003.SAMN05660461_1875"/>
<dbReference type="GO" id="GO:0030246">
    <property type="term" value="F:carbohydrate binding"/>
    <property type="evidence" value="ECO:0007669"/>
    <property type="project" value="UniProtKB-KW"/>
</dbReference>
<dbReference type="Gene3D" id="2.60.120.200">
    <property type="match status" value="1"/>
</dbReference>